<keyword evidence="3" id="KW-1185">Reference proteome</keyword>
<dbReference type="EMBL" id="JAASQP010000001">
    <property type="protein sequence ID" value="NIJ24593.1"/>
    <property type="molecule type" value="Genomic_DNA"/>
</dbReference>
<accession>A0ABX0U202</accession>
<organism evidence="2 3">
    <name type="scientific">Sphingomonas japonica</name>
    <dbReference type="NCBI Taxonomy" id="511662"/>
    <lineage>
        <taxon>Bacteria</taxon>
        <taxon>Pseudomonadati</taxon>
        <taxon>Pseudomonadota</taxon>
        <taxon>Alphaproteobacteria</taxon>
        <taxon>Sphingomonadales</taxon>
        <taxon>Sphingomonadaceae</taxon>
        <taxon>Sphingomonas</taxon>
    </lineage>
</organism>
<dbReference type="Proteomes" id="UP000788153">
    <property type="component" value="Unassembled WGS sequence"/>
</dbReference>
<reference evidence="2 3" key="1">
    <citation type="submission" date="2020-03" db="EMBL/GenBank/DDBJ databases">
        <title>Genomic Encyclopedia of Type Strains, Phase IV (KMG-IV): sequencing the most valuable type-strain genomes for metagenomic binning, comparative biology and taxonomic classification.</title>
        <authorList>
            <person name="Goeker M."/>
        </authorList>
    </citation>
    <scope>NUCLEOTIDE SEQUENCE [LARGE SCALE GENOMIC DNA]</scope>
    <source>
        <strain evidence="2 3">DSM 22753</strain>
    </source>
</reference>
<name>A0ABX0U202_9SPHN</name>
<evidence type="ECO:0000256" key="1">
    <source>
        <dbReference type="SAM" id="SignalP"/>
    </source>
</evidence>
<feature type="signal peptide" evidence="1">
    <location>
        <begin position="1"/>
        <end position="17"/>
    </location>
</feature>
<evidence type="ECO:0000313" key="3">
    <source>
        <dbReference type="Proteomes" id="UP000788153"/>
    </source>
</evidence>
<proteinExistence type="predicted"/>
<feature type="chain" id="PRO_5047425613" description="DUF4189 domain-containing protein" evidence="1">
    <location>
        <begin position="18"/>
        <end position="135"/>
    </location>
</feature>
<keyword evidence="1" id="KW-0732">Signal</keyword>
<gene>
    <name evidence="2" type="ORF">FHT01_002135</name>
</gene>
<protein>
    <recommendedName>
        <fullName evidence="4">DUF4189 domain-containing protein</fullName>
    </recommendedName>
</protein>
<dbReference type="RefSeq" id="WP_140046936.1">
    <property type="nucleotide sequence ID" value="NZ_BAAAEV010000001.1"/>
</dbReference>
<comment type="caution">
    <text evidence="2">The sequence shown here is derived from an EMBL/GenBank/DDBJ whole genome shotgun (WGS) entry which is preliminary data.</text>
</comment>
<evidence type="ECO:0008006" key="4">
    <source>
        <dbReference type="Google" id="ProtNLM"/>
    </source>
</evidence>
<evidence type="ECO:0000313" key="2">
    <source>
        <dbReference type="EMBL" id="NIJ24593.1"/>
    </source>
</evidence>
<sequence length="135" mass="14558">MLRWFMLVALVASPAVAATQDSEQVASAPPERIRNVQVVGDEPCPKAVGEEIVVCARIDQEDLYRIPKKLRKAKYHPASTAWAARAETVSEVNRIGLPNSCSPVGTGGQTGCTMQFIQQSRAARRADDAAARAIP</sequence>